<dbReference type="InterPro" id="IPR000719">
    <property type="entry name" value="Prot_kinase_dom"/>
</dbReference>
<evidence type="ECO:0000256" key="1">
    <source>
        <dbReference type="ARBA" id="ARBA00004162"/>
    </source>
</evidence>
<keyword evidence="6" id="KW-1003">Cell membrane</keyword>
<evidence type="ECO:0000256" key="13">
    <source>
        <dbReference type="ARBA" id="ARBA00022737"/>
    </source>
</evidence>
<dbReference type="SUPFAM" id="SSF52047">
    <property type="entry name" value="RNI-like"/>
    <property type="match status" value="1"/>
</dbReference>
<evidence type="ECO:0000256" key="3">
    <source>
        <dbReference type="ARBA" id="ARBA00004479"/>
    </source>
</evidence>
<dbReference type="InterPro" id="IPR017441">
    <property type="entry name" value="Protein_kinase_ATP_BS"/>
</dbReference>
<dbReference type="GO" id="GO:0005524">
    <property type="term" value="F:ATP binding"/>
    <property type="evidence" value="ECO:0007669"/>
    <property type="project" value="UniProtKB-UniRule"/>
</dbReference>
<dbReference type="InterPro" id="IPR011009">
    <property type="entry name" value="Kinase-like_dom_sf"/>
</dbReference>
<evidence type="ECO:0000256" key="21">
    <source>
        <dbReference type="ARBA" id="ARBA00047899"/>
    </source>
</evidence>
<dbReference type="Proteomes" id="UP000823388">
    <property type="component" value="Chromosome 2K"/>
</dbReference>
<dbReference type="PROSITE" id="PS51450">
    <property type="entry name" value="LRR"/>
    <property type="match status" value="1"/>
</dbReference>
<dbReference type="Pfam" id="PF13855">
    <property type="entry name" value="LRR_8"/>
    <property type="match status" value="1"/>
</dbReference>
<evidence type="ECO:0000256" key="8">
    <source>
        <dbReference type="ARBA" id="ARBA00022553"/>
    </source>
</evidence>
<comment type="caution">
    <text evidence="29">The sequence shown here is derived from an EMBL/GenBank/DDBJ whole genome shotgun (WGS) entry which is preliminary data.</text>
</comment>
<keyword evidence="13" id="KW-0677">Repeat</keyword>
<dbReference type="EC" id="2.7.11.1" evidence="5"/>
<evidence type="ECO:0000256" key="26">
    <source>
        <dbReference type="PROSITE-ProRule" id="PRU10141"/>
    </source>
</evidence>
<keyword evidence="11" id="KW-0812">Transmembrane</keyword>
<comment type="similarity">
    <text evidence="4">Belongs to the protein kinase superfamily. Ser/Thr protein kinase family.</text>
</comment>
<gene>
    <name evidence="29" type="ORF">PVAP13_2KG240758</name>
</gene>
<keyword evidence="30" id="KW-1185">Reference proteome</keyword>
<evidence type="ECO:0000256" key="12">
    <source>
        <dbReference type="ARBA" id="ARBA00022729"/>
    </source>
</evidence>
<dbReference type="Gene3D" id="3.30.200.20">
    <property type="entry name" value="Phosphorylase Kinase, domain 1"/>
    <property type="match status" value="1"/>
</dbReference>
<evidence type="ECO:0000256" key="14">
    <source>
        <dbReference type="ARBA" id="ARBA00022741"/>
    </source>
</evidence>
<evidence type="ECO:0000256" key="24">
    <source>
        <dbReference type="ARBA" id="ARBA00056628"/>
    </source>
</evidence>
<dbReference type="Pfam" id="PF00560">
    <property type="entry name" value="LRR_1"/>
    <property type="match status" value="4"/>
</dbReference>
<evidence type="ECO:0000256" key="27">
    <source>
        <dbReference type="SAM" id="SignalP"/>
    </source>
</evidence>
<dbReference type="FunFam" id="3.80.10.10:FF:000288">
    <property type="entry name" value="LRR receptor-like serine/threonine-protein kinase EFR"/>
    <property type="match status" value="1"/>
</dbReference>
<dbReference type="PANTHER" id="PTHR48056">
    <property type="entry name" value="LRR RECEPTOR-LIKE SERINE/THREONINE-PROTEIN KINASE-RELATED"/>
    <property type="match status" value="1"/>
</dbReference>
<dbReference type="FunFam" id="3.30.200.20:FF:000432">
    <property type="entry name" value="LRR receptor-like serine/threonine-protein kinase EFR"/>
    <property type="match status" value="1"/>
</dbReference>
<dbReference type="InterPro" id="IPR013210">
    <property type="entry name" value="LRR_N_plant-typ"/>
</dbReference>
<dbReference type="FunFam" id="1.10.510.10:FF:000358">
    <property type="entry name" value="Putative leucine-rich repeat receptor-like serine/threonine-protein kinase"/>
    <property type="match status" value="1"/>
</dbReference>
<keyword evidence="16 26" id="KW-0067">ATP-binding</keyword>
<evidence type="ECO:0000256" key="15">
    <source>
        <dbReference type="ARBA" id="ARBA00022777"/>
    </source>
</evidence>
<dbReference type="GO" id="GO:0004674">
    <property type="term" value="F:protein serine/threonine kinase activity"/>
    <property type="evidence" value="ECO:0007669"/>
    <property type="project" value="UniProtKB-KW"/>
</dbReference>
<dbReference type="OrthoDB" id="645705at2759"/>
<dbReference type="SUPFAM" id="SSF56112">
    <property type="entry name" value="Protein kinase-like (PK-like)"/>
    <property type="match status" value="1"/>
</dbReference>
<evidence type="ECO:0000256" key="9">
    <source>
        <dbReference type="ARBA" id="ARBA00022614"/>
    </source>
</evidence>
<keyword evidence="12 27" id="KW-0732">Signal</keyword>
<dbReference type="SMART" id="SM00220">
    <property type="entry name" value="S_TKc"/>
    <property type="match status" value="1"/>
</dbReference>
<dbReference type="InterPro" id="IPR008271">
    <property type="entry name" value="Ser/Thr_kinase_AS"/>
</dbReference>
<dbReference type="Gene3D" id="1.10.510.10">
    <property type="entry name" value="Transferase(Phosphotransferase) domain 1"/>
    <property type="match status" value="1"/>
</dbReference>
<dbReference type="Pfam" id="PF00069">
    <property type="entry name" value="Pkinase"/>
    <property type="match status" value="1"/>
</dbReference>
<comment type="function">
    <text evidence="24">The processed protein kinase Xa21 chain released by protein cleavage after X.oryzae pv. oryzae protein Ax21 detection translocates into the nucleus where it can bind and regulate WRKY62, a transcription factor. Confers resistance to the bacterial pathogen X.oryzae pv. oryzae (Xoo).</text>
</comment>
<dbReference type="Pfam" id="PF12799">
    <property type="entry name" value="LRR_4"/>
    <property type="match status" value="1"/>
</dbReference>
<dbReference type="PROSITE" id="PS00107">
    <property type="entry name" value="PROTEIN_KINASE_ATP"/>
    <property type="match status" value="1"/>
</dbReference>
<dbReference type="GO" id="GO:0005789">
    <property type="term" value="C:endoplasmic reticulum membrane"/>
    <property type="evidence" value="ECO:0007669"/>
    <property type="project" value="UniProtKB-SubCell"/>
</dbReference>
<dbReference type="InterPro" id="IPR003591">
    <property type="entry name" value="Leu-rich_rpt_typical-subtyp"/>
</dbReference>
<evidence type="ECO:0000256" key="25">
    <source>
        <dbReference type="ARBA" id="ARBA00072040"/>
    </source>
</evidence>
<evidence type="ECO:0000256" key="7">
    <source>
        <dbReference type="ARBA" id="ARBA00022527"/>
    </source>
</evidence>
<dbReference type="SUPFAM" id="SSF52058">
    <property type="entry name" value="L domain-like"/>
    <property type="match status" value="2"/>
</dbReference>
<comment type="subcellular location">
    <subcellularLocation>
        <location evidence="1">Cell membrane</location>
        <topology evidence="1">Single-pass membrane protein</topology>
    </subcellularLocation>
    <subcellularLocation>
        <location evidence="2">Endoplasmic reticulum membrane</location>
        <topology evidence="2">Single-pass membrane protein</topology>
    </subcellularLocation>
    <subcellularLocation>
        <location evidence="3">Membrane</location>
        <topology evidence="3">Single-pass type I membrane protein</topology>
    </subcellularLocation>
</comment>
<keyword evidence="15" id="KW-0418">Kinase</keyword>
<evidence type="ECO:0000256" key="2">
    <source>
        <dbReference type="ARBA" id="ARBA00004389"/>
    </source>
</evidence>
<keyword evidence="7" id="KW-0723">Serine/threonine-protein kinase</keyword>
<dbReference type="Gene3D" id="3.80.10.10">
    <property type="entry name" value="Ribonuclease Inhibitor"/>
    <property type="match status" value="4"/>
</dbReference>
<comment type="function">
    <text evidence="23">Receptor kinase that detects X.oryzae pv. oryzae protein Ax21 to promote innate immunity. Following X.oryzae pv. oryzae protein Ax21 detection, undergoes cleavage, releasing the processed protein kinase Xa21 chain.</text>
</comment>
<feature type="chain" id="PRO_5035811687" description="Receptor kinase-like protein Xa21" evidence="27">
    <location>
        <begin position="24"/>
        <end position="1166"/>
    </location>
</feature>
<dbReference type="FunFam" id="3.80.10.10:FF:000383">
    <property type="entry name" value="Leucine-rich repeat receptor protein kinase EMS1"/>
    <property type="match status" value="1"/>
</dbReference>
<keyword evidence="18" id="KW-0472">Membrane</keyword>
<dbReference type="AlphaFoldDB" id="A0A8T0VXI7"/>
<dbReference type="EMBL" id="CM029039">
    <property type="protein sequence ID" value="KAG2641631.1"/>
    <property type="molecule type" value="Genomic_DNA"/>
</dbReference>
<evidence type="ECO:0000256" key="16">
    <source>
        <dbReference type="ARBA" id="ARBA00022840"/>
    </source>
</evidence>
<keyword evidence="19" id="KW-0675">Receptor</keyword>
<evidence type="ECO:0000256" key="10">
    <source>
        <dbReference type="ARBA" id="ARBA00022679"/>
    </source>
</evidence>
<keyword evidence="8" id="KW-0597">Phosphoprotein</keyword>
<evidence type="ECO:0000313" key="30">
    <source>
        <dbReference type="Proteomes" id="UP000823388"/>
    </source>
</evidence>
<dbReference type="SMART" id="SM00369">
    <property type="entry name" value="LRR_TYP"/>
    <property type="match status" value="9"/>
</dbReference>
<dbReference type="InterPro" id="IPR050647">
    <property type="entry name" value="Plant_LRR-RLKs"/>
</dbReference>
<reference evidence="29" key="1">
    <citation type="submission" date="2020-05" db="EMBL/GenBank/DDBJ databases">
        <title>WGS assembly of Panicum virgatum.</title>
        <authorList>
            <person name="Lovell J.T."/>
            <person name="Jenkins J."/>
            <person name="Shu S."/>
            <person name="Juenger T.E."/>
            <person name="Schmutz J."/>
        </authorList>
    </citation>
    <scope>NUCLEOTIDE SEQUENCE</scope>
    <source>
        <strain evidence="29">AP13</strain>
    </source>
</reference>
<dbReference type="InterPro" id="IPR032675">
    <property type="entry name" value="LRR_dom_sf"/>
</dbReference>
<dbReference type="InterPro" id="IPR025875">
    <property type="entry name" value="Leu-rich_rpt_4"/>
</dbReference>
<feature type="signal peptide" evidence="27">
    <location>
        <begin position="1"/>
        <end position="23"/>
    </location>
</feature>
<evidence type="ECO:0000256" key="22">
    <source>
        <dbReference type="ARBA" id="ARBA00048679"/>
    </source>
</evidence>
<evidence type="ECO:0000313" key="29">
    <source>
        <dbReference type="EMBL" id="KAG2641631.1"/>
    </source>
</evidence>
<dbReference type="PROSITE" id="PS00108">
    <property type="entry name" value="PROTEIN_KINASE_ST"/>
    <property type="match status" value="1"/>
</dbReference>
<dbReference type="GO" id="GO:0033612">
    <property type="term" value="F:receptor serine/threonine kinase binding"/>
    <property type="evidence" value="ECO:0007669"/>
    <property type="project" value="TreeGrafter"/>
</dbReference>
<evidence type="ECO:0000256" key="6">
    <source>
        <dbReference type="ARBA" id="ARBA00022475"/>
    </source>
</evidence>
<protein>
    <recommendedName>
        <fullName evidence="25">Receptor kinase-like protein Xa21</fullName>
        <ecNumber evidence="5">2.7.11.1</ecNumber>
    </recommendedName>
</protein>
<accession>A0A8T0VXI7</accession>
<keyword evidence="14 26" id="KW-0547">Nucleotide-binding</keyword>
<feature type="binding site" evidence="26">
    <location>
        <position position="883"/>
    </location>
    <ligand>
        <name>ATP</name>
        <dbReference type="ChEBI" id="CHEBI:30616"/>
    </ligand>
</feature>
<dbReference type="FunFam" id="3.80.10.10:FF:000186">
    <property type="entry name" value="LRR receptor-like serine/threonine-protein kinase ERECTA"/>
    <property type="match status" value="1"/>
</dbReference>
<evidence type="ECO:0000256" key="17">
    <source>
        <dbReference type="ARBA" id="ARBA00022989"/>
    </source>
</evidence>
<evidence type="ECO:0000256" key="4">
    <source>
        <dbReference type="ARBA" id="ARBA00008684"/>
    </source>
</evidence>
<dbReference type="GO" id="GO:0005886">
    <property type="term" value="C:plasma membrane"/>
    <property type="evidence" value="ECO:0007669"/>
    <property type="project" value="UniProtKB-SubCell"/>
</dbReference>
<evidence type="ECO:0000256" key="5">
    <source>
        <dbReference type="ARBA" id="ARBA00012513"/>
    </source>
</evidence>
<organism evidence="29 30">
    <name type="scientific">Panicum virgatum</name>
    <name type="common">Blackwell switchgrass</name>
    <dbReference type="NCBI Taxonomy" id="38727"/>
    <lineage>
        <taxon>Eukaryota</taxon>
        <taxon>Viridiplantae</taxon>
        <taxon>Streptophyta</taxon>
        <taxon>Embryophyta</taxon>
        <taxon>Tracheophyta</taxon>
        <taxon>Spermatophyta</taxon>
        <taxon>Magnoliopsida</taxon>
        <taxon>Liliopsida</taxon>
        <taxon>Poales</taxon>
        <taxon>Poaceae</taxon>
        <taxon>PACMAD clade</taxon>
        <taxon>Panicoideae</taxon>
        <taxon>Panicodae</taxon>
        <taxon>Paniceae</taxon>
        <taxon>Panicinae</taxon>
        <taxon>Panicum</taxon>
        <taxon>Panicum sect. Hiantes</taxon>
    </lineage>
</organism>
<keyword evidence="17" id="KW-1133">Transmembrane helix</keyword>
<dbReference type="FunFam" id="3.80.10.10:FF:000627">
    <property type="entry name" value="Probable leucine-rich repeat receptor-like protein kinase At2g33170"/>
    <property type="match status" value="1"/>
</dbReference>
<evidence type="ECO:0000256" key="19">
    <source>
        <dbReference type="ARBA" id="ARBA00023170"/>
    </source>
</evidence>
<dbReference type="PROSITE" id="PS50011">
    <property type="entry name" value="PROTEIN_KINASE_DOM"/>
    <property type="match status" value="1"/>
</dbReference>
<dbReference type="Pfam" id="PF08263">
    <property type="entry name" value="LRRNT_2"/>
    <property type="match status" value="1"/>
</dbReference>
<keyword evidence="10" id="KW-0808">Transferase</keyword>
<dbReference type="PANTHER" id="PTHR48056:SF86">
    <property type="entry name" value="PROTEIN KINASE DOMAIN-CONTAINING PROTEIN"/>
    <property type="match status" value="1"/>
</dbReference>
<evidence type="ECO:0000256" key="20">
    <source>
        <dbReference type="ARBA" id="ARBA00023180"/>
    </source>
</evidence>
<keyword evidence="9" id="KW-0433">Leucine-rich repeat</keyword>
<evidence type="ECO:0000259" key="28">
    <source>
        <dbReference type="PROSITE" id="PS50011"/>
    </source>
</evidence>
<comment type="catalytic activity">
    <reaction evidence="21">
        <text>L-threonyl-[protein] + ATP = O-phospho-L-threonyl-[protein] + ADP + H(+)</text>
        <dbReference type="Rhea" id="RHEA:46608"/>
        <dbReference type="Rhea" id="RHEA-COMP:11060"/>
        <dbReference type="Rhea" id="RHEA-COMP:11605"/>
        <dbReference type="ChEBI" id="CHEBI:15378"/>
        <dbReference type="ChEBI" id="CHEBI:30013"/>
        <dbReference type="ChEBI" id="CHEBI:30616"/>
        <dbReference type="ChEBI" id="CHEBI:61977"/>
        <dbReference type="ChEBI" id="CHEBI:456216"/>
        <dbReference type="EC" id="2.7.11.1"/>
    </reaction>
</comment>
<name>A0A8T0VXI7_PANVG</name>
<evidence type="ECO:0000256" key="18">
    <source>
        <dbReference type="ARBA" id="ARBA00023136"/>
    </source>
</evidence>
<evidence type="ECO:0000256" key="23">
    <source>
        <dbReference type="ARBA" id="ARBA00054320"/>
    </source>
</evidence>
<keyword evidence="20" id="KW-0325">Glycoprotein</keyword>
<evidence type="ECO:0000256" key="11">
    <source>
        <dbReference type="ARBA" id="ARBA00022692"/>
    </source>
</evidence>
<sequence>MAETGHSSLLMLLLLVSAATTAAQRASMAGVSTPSDHLALMSFKSLIQIDPSSALSSWRSNQSLCQWHGVTCGTRGRRRGRVVALDLANLGLHGTISPAIGNLTYLRKLHFPMNRMGGTIPPEISRLLELRYVNLSFNSLEGSIPGSLSECKQVVSISVAFNHLSGGIPPAMGVLSGLRIVQMQGNMLDGPIPGALASLQSLEVLHLYNNTLTGNIPPEFGNLTNLVSLNMNYNHLTGSVPSSLGNLLKIENLQLRGNQLAGPIPSFLGNLSSLTIINLGTNRFQGEIVPLQRLLSLTVLILQQNDLHGAIPSWLGNLSALVYLSLGGNSLTGAIPESLGNLEMLSGLVLAENNLTGTIPSSLGNLQALSDIFLDKNQLTGSIPSSIFNLSSLSTFNVQANQLTGPLLIANGVNFPLLRIFNVGFNQIQGVIPPWLCNSTMLIHIGVDFNMLSGIVPACLGDRLNSLATLTLENNQLHASYDEGWDFMSSLTNSSHLKVLDFSNNLFQGSLPHAVANLSMDLQAFAADNNMISGNIPESIGNLANLAYLFMSNNSLEGIIPASLGRLQSMSFLNLGNNNLMGQIPLTLGNLTLLNKLYLGKNSLSGPMPSNLGSCPLELLDLQHNMLSGPIPKEVFLITSLSNFMYFQSNLFSGSLPSEIGNLKNIADINFSGNQISGQIPASIGGCQSLQYLRMQGNLLHGTIPASMERLKGLEVLDLSHNNLSGDIPQFLVRMKGLASLNISFNYFEGEVPKDGVFLNASAIATEGNQGLCGGISELKLPRCSTHTSNSRSWKLIVSISSAALVLTILLALFACWHNRSRLQQANTDQLLLNDLHIRVGYADLVHATNGFASRNLVGVGSFGSVYKGRMMIHNQQVIIAVKVLNLQQRGAAQSFLAECETLRSVRHRNLVKILTVCSSIDFQGHDFKALVYEFLPNGNLDQWLHQYPEENGENSAVNIIRRLSIATDVASALDYMHHHRPSPIIHCDLKPSNILLDNDMVGHVADFGLARVLHQDHSVISEKSSGWATMRGTIGYAAPEYGLGNKVSIQGDVYSYGILLLEMFTGKRPTDSEFEEGLSLRKYVQTALPERVINIADQKLLSKDGDEQQGISNSVKIRDARIACITSVLQIGISCSNDNPTDRLQISDALKELQTIRDKFGMSDQ</sequence>
<feature type="domain" description="Protein kinase" evidence="28">
    <location>
        <begin position="852"/>
        <end position="1157"/>
    </location>
</feature>
<proteinExistence type="inferred from homology"/>
<dbReference type="InterPro" id="IPR001611">
    <property type="entry name" value="Leu-rich_rpt"/>
</dbReference>
<comment type="catalytic activity">
    <reaction evidence="22">
        <text>L-seryl-[protein] + ATP = O-phospho-L-seryl-[protein] + ADP + H(+)</text>
        <dbReference type="Rhea" id="RHEA:17989"/>
        <dbReference type="Rhea" id="RHEA-COMP:9863"/>
        <dbReference type="Rhea" id="RHEA-COMP:11604"/>
        <dbReference type="ChEBI" id="CHEBI:15378"/>
        <dbReference type="ChEBI" id="CHEBI:29999"/>
        <dbReference type="ChEBI" id="CHEBI:30616"/>
        <dbReference type="ChEBI" id="CHEBI:83421"/>
        <dbReference type="ChEBI" id="CHEBI:456216"/>
        <dbReference type="EC" id="2.7.11.1"/>
    </reaction>
</comment>